<dbReference type="InterPro" id="IPR012302">
    <property type="entry name" value="Malic_NAD-bd"/>
</dbReference>
<evidence type="ECO:0000313" key="2">
    <source>
        <dbReference type="EMBL" id="CAD7396969.1"/>
    </source>
</evidence>
<dbReference type="AlphaFoldDB" id="A0A7R9CJF3"/>
<dbReference type="Gene3D" id="3.40.50.720">
    <property type="entry name" value="NAD(P)-binding Rossmann-like Domain"/>
    <property type="match status" value="1"/>
</dbReference>
<proteinExistence type="predicted"/>
<gene>
    <name evidence="2" type="ORF">TPSB3V08_LOCUS926</name>
</gene>
<evidence type="ECO:0000259" key="1">
    <source>
        <dbReference type="Pfam" id="PF03949"/>
    </source>
</evidence>
<dbReference type="GO" id="GO:0051287">
    <property type="term" value="F:NAD binding"/>
    <property type="evidence" value="ECO:0007669"/>
    <property type="project" value="InterPro"/>
</dbReference>
<sequence length="93" mass="9865">MIRKDMCLAAVTSDSQHLGIYLNIDCQKSNGCCLFGSGAPDVTKNFDEGSDVQGSTGSTLMSHAYVSPGVTLGVLCTRMHHVADDIFIIAAQK</sequence>
<name>A0A7R9CJF3_TIMPO</name>
<accession>A0A7R9CJF3</accession>
<dbReference type="Pfam" id="PF03949">
    <property type="entry name" value="Malic_M"/>
    <property type="match status" value="1"/>
</dbReference>
<reference evidence="2" key="1">
    <citation type="submission" date="2020-11" db="EMBL/GenBank/DDBJ databases">
        <authorList>
            <person name="Tran Van P."/>
        </authorList>
    </citation>
    <scope>NUCLEOTIDE SEQUENCE</scope>
</reference>
<feature type="domain" description="Malic enzyme NAD-binding" evidence="1">
    <location>
        <begin position="28"/>
        <end position="92"/>
    </location>
</feature>
<organism evidence="2">
    <name type="scientific">Timema poppense</name>
    <name type="common">Walking stick</name>
    <dbReference type="NCBI Taxonomy" id="170557"/>
    <lineage>
        <taxon>Eukaryota</taxon>
        <taxon>Metazoa</taxon>
        <taxon>Ecdysozoa</taxon>
        <taxon>Arthropoda</taxon>
        <taxon>Hexapoda</taxon>
        <taxon>Insecta</taxon>
        <taxon>Pterygota</taxon>
        <taxon>Neoptera</taxon>
        <taxon>Polyneoptera</taxon>
        <taxon>Phasmatodea</taxon>
        <taxon>Timematodea</taxon>
        <taxon>Timematoidea</taxon>
        <taxon>Timematidae</taxon>
        <taxon>Timema</taxon>
    </lineage>
</organism>
<protein>
    <recommendedName>
        <fullName evidence="1">Malic enzyme NAD-binding domain-containing protein</fullName>
    </recommendedName>
</protein>
<dbReference type="EMBL" id="OD000318">
    <property type="protein sequence ID" value="CAD7396969.1"/>
    <property type="molecule type" value="Genomic_DNA"/>
</dbReference>